<dbReference type="GO" id="GO:0000978">
    <property type="term" value="F:RNA polymerase II cis-regulatory region sequence-specific DNA binding"/>
    <property type="evidence" value="ECO:0007669"/>
    <property type="project" value="TreeGrafter"/>
</dbReference>
<comment type="caution">
    <text evidence="8">The sequence shown here is derived from an EMBL/GenBank/DDBJ whole genome shotgun (WGS) entry which is preliminary data.</text>
</comment>
<evidence type="ECO:0000259" key="7">
    <source>
        <dbReference type="PROSITE" id="PS50066"/>
    </source>
</evidence>
<dbReference type="SMART" id="SM00432">
    <property type="entry name" value="MADS"/>
    <property type="match status" value="1"/>
</dbReference>
<accession>A0A6A4KJG9</accession>
<keyword evidence="4" id="KW-0804">Transcription</keyword>
<name>A0A6A4KJG9_9ERIC</name>
<dbReference type="GO" id="GO:0045944">
    <property type="term" value="P:positive regulation of transcription by RNA polymerase II"/>
    <property type="evidence" value="ECO:0007669"/>
    <property type="project" value="InterPro"/>
</dbReference>
<evidence type="ECO:0000256" key="6">
    <source>
        <dbReference type="SAM" id="MobiDB-lite"/>
    </source>
</evidence>
<dbReference type="OrthoDB" id="1896642at2759"/>
<evidence type="ECO:0000256" key="3">
    <source>
        <dbReference type="ARBA" id="ARBA00023125"/>
    </source>
</evidence>
<keyword evidence="2" id="KW-0805">Transcription regulation</keyword>
<dbReference type="PROSITE" id="PS50066">
    <property type="entry name" value="MADS_BOX_2"/>
    <property type="match status" value="1"/>
</dbReference>
<feature type="domain" description="MADS-box" evidence="7">
    <location>
        <begin position="24"/>
        <end position="84"/>
    </location>
</feature>
<dbReference type="AlphaFoldDB" id="A0A6A4KJG9"/>
<dbReference type="InterPro" id="IPR002100">
    <property type="entry name" value="TF_MADSbox"/>
</dbReference>
<dbReference type="GO" id="GO:0005634">
    <property type="term" value="C:nucleus"/>
    <property type="evidence" value="ECO:0007669"/>
    <property type="project" value="UniProtKB-SubCell"/>
</dbReference>
<organism evidence="8">
    <name type="scientific">Rhododendron williamsianum</name>
    <dbReference type="NCBI Taxonomy" id="262921"/>
    <lineage>
        <taxon>Eukaryota</taxon>
        <taxon>Viridiplantae</taxon>
        <taxon>Streptophyta</taxon>
        <taxon>Embryophyta</taxon>
        <taxon>Tracheophyta</taxon>
        <taxon>Spermatophyta</taxon>
        <taxon>Magnoliopsida</taxon>
        <taxon>eudicotyledons</taxon>
        <taxon>Gunneridae</taxon>
        <taxon>Pentapetalae</taxon>
        <taxon>asterids</taxon>
        <taxon>Ericales</taxon>
        <taxon>Ericaceae</taxon>
        <taxon>Ericoideae</taxon>
        <taxon>Rhodoreae</taxon>
        <taxon>Rhododendron</taxon>
    </lineage>
</organism>
<keyword evidence="3" id="KW-0238">DNA-binding</keyword>
<dbReference type="Gene3D" id="3.40.1810.10">
    <property type="entry name" value="Transcription factor, MADS-box"/>
    <property type="match status" value="1"/>
</dbReference>
<dbReference type="GO" id="GO:0000981">
    <property type="term" value="F:DNA-binding transcription factor activity, RNA polymerase II-specific"/>
    <property type="evidence" value="ECO:0007669"/>
    <property type="project" value="TreeGrafter"/>
</dbReference>
<proteinExistence type="predicted"/>
<reference evidence="8" key="1">
    <citation type="journal article" date="2019" name="Genome Biol. Evol.">
        <title>The Rhododendron genome and chromosomal organization provide insight into shared whole-genome duplications across the heath family (Ericaceae).</title>
        <authorList>
            <person name="Soza V.L."/>
            <person name="Lindsley D."/>
            <person name="Waalkes A."/>
            <person name="Ramage E."/>
            <person name="Patwardhan R.P."/>
            <person name="Burton J.N."/>
            <person name="Adey A."/>
            <person name="Kumar A."/>
            <person name="Qiu R."/>
            <person name="Shendure J."/>
            <person name="Hall B."/>
        </authorList>
    </citation>
    <scope>NUCLEOTIDE SEQUENCE</scope>
    <source>
        <strain evidence="8">RSF 1966-606</strain>
    </source>
</reference>
<evidence type="ECO:0000313" key="8">
    <source>
        <dbReference type="EMBL" id="KAE9446060.1"/>
    </source>
</evidence>
<dbReference type="CDD" id="cd00265">
    <property type="entry name" value="MADS_MEF2_like"/>
    <property type="match status" value="1"/>
</dbReference>
<comment type="subcellular location">
    <subcellularLocation>
        <location evidence="1">Nucleus</location>
    </subcellularLocation>
</comment>
<dbReference type="InterPro" id="IPR036879">
    <property type="entry name" value="TF_MADSbox_sf"/>
</dbReference>
<evidence type="ECO:0000256" key="1">
    <source>
        <dbReference type="ARBA" id="ARBA00004123"/>
    </source>
</evidence>
<gene>
    <name evidence="8" type="ORF">C3L33_22026</name>
</gene>
<dbReference type="FunFam" id="3.40.1810.10:FF:000006">
    <property type="entry name" value="Agamous-like MADS-box protein AGL62"/>
    <property type="match status" value="1"/>
</dbReference>
<dbReference type="PANTHER" id="PTHR11945:SF534">
    <property type="entry name" value="MYOCYTE-SPECIFIC ENHANCER FACTOR 2"/>
    <property type="match status" value="1"/>
</dbReference>
<dbReference type="PANTHER" id="PTHR11945">
    <property type="entry name" value="MADS BOX PROTEIN"/>
    <property type="match status" value="1"/>
</dbReference>
<keyword evidence="5" id="KW-0539">Nucleus</keyword>
<dbReference type="EMBL" id="QEFC01003985">
    <property type="protein sequence ID" value="KAE9446060.1"/>
    <property type="molecule type" value="Genomic_DNA"/>
</dbReference>
<dbReference type="InterPro" id="IPR033896">
    <property type="entry name" value="MEF2-like_N"/>
</dbReference>
<protein>
    <recommendedName>
        <fullName evidence="7">MADS-box domain-containing protein</fullName>
    </recommendedName>
</protein>
<sequence length="219" mass="24131">MLSLSLKKPVNSSMETHKEKKTSMGRQRIEIKKIEKKSQLQVTFSKRRSGIFRKAGELSVLCGARVAVIVASPAGKIFAFGSPSVDAVVDRFLAGNTSWGDSDAEFDDDVRRLRDKHAKVARELEVEEEREKAARGGGGGGSWWEQSLDGLGLSELEQYKASLEVLKSKVMRRADEIGQMAEAEAAAGDLPLPGNFLIADHYFSGIEQNSSDFDNFDYN</sequence>
<evidence type="ECO:0000256" key="2">
    <source>
        <dbReference type="ARBA" id="ARBA00023015"/>
    </source>
</evidence>
<feature type="non-terminal residue" evidence="8">
    <location>
        <position position="1"/>
    </location>
</feature>
<evidence type="ECO:0000256" key="4">
    <source>
        <dbReference type="ARBA" id="ARBA00023163"/>
    </source>
</evidence>
<dbReference type="SUPFAM" id="SSF55455">
    <property type="entry name" value="SRF-like"/>
    <property type="match status" value="1"/>
</dbReference>
<dbReference type="GO" id="GO:0046983">
    <property type="term" value="F:protein dimerization activity"/>
    <property type="evidence" value="ECO:0007669"/>
    <property type="project" value="InterPro"/>
</dbReference>
<evidence type="ECO:0000256" key="5">
    <source>
        <dbReference type="ARBA" id="ARBA00023242"/>
    </source>
</evidence>
<feature type="region of interest" description="Disordered" evidence="6">
    <location>
        <begin position="1"/>
        <end position="26"/>
    </location>
</feature>
<dbReference type="Pfam" id="PF00319">
    <property type="entry name" value="SRF-TF"/>
    <property type="match status" value="1"/>
</dbReference>
<feature type="compositionally biased region" description="Basic and acidic residues" evidence="6">
    <location>
        <begin position="15"/>
        <end position="26"/>
    </location>
</feature>
<dbReference type="PRINTS" id="PR00404">
    <property type="entry name" value="MADSDOMAIN"/>
</dbReference>